<dbReference type="EC" id="2.7.1.35" evidence="1"/>
<dbReference type="GO" id="GO:0008972">
    <property type="term" value="F:phosphomethylpyrimidine kinase activity"/>
    <property type="evidence" value="ECO:0007669"/>
    <property type="project" value="UniProtKB-EC"/>
</dbReference>
<keyword evidence="3" id="KW-0547">Nucleotide-binding</keyword>
<evidence type="ECO:0000256" key="4">
    <source>
        <dbReference type="ARBA" id="ARBA00022777"/>
    </source>
</evidence>
<reference evidence="7 8" key="1">
    <citation type="submission" date="2024-01" db="EMBL/GenBank/DDBJ databases">
        <title>Hyphobacterium bacterium isolated from marine sediment.</title>
        <authorList>
            <person name="Zhao S."/>
        </authorList>
    </citation>
    <scope>NUCLEOTIDE SEQUENCE [LARGE SCALE GENOMIC DNA]</scope>
    <source>
        <strain evidence="7 8">Y60-23</strain>
    </source>
</reference>
<evidence type="ECO:0000313" key="7">
    <source>
        <dbReference type="EMBL" id="MEE2565577.1"/>
    </source>
</evidence>
<dbReference type="PANTHER" id="PTHR10534">
    <property type="entry name" value="PYRIDOXAL KINASE"/>
    <property type="match status" value="1"/>
</dbReference>
<sequence>MAFVLLLTSHVAASRVGGGVAESALQSHGIDTALVPTVILGRHPGWGAPGGGAVDDAMFSSALDGVAANGMFALTDAVLTGYFASAAQVDRAAAAIDAVRAATTRKAHNVCAYAPEPVIVVDPIMGDHGKLYVPDPVASAIRHQLIPRADLVTPNAWELGWLTGKPVTDAQLALAAARSLKRPVLVSSVPKGDEIGILHADAHSACFVSHPVLEDVPKGTGDLLTAEFLASRLLGADPKTALEVAVRRVWDTLLKARDWSAFELPDVTARLKPMMPQAAGLEARALEG</sequence>
<dbReference type="SUPFAM" id="SSF53613">
    <property type="entry name" value="Ribokinase-like"/>
    <property type="match status" value="1"/>
</dbReference>
<evidence type="ECO:0000313" key="8">
    <source>
        <dbReference type="Proteomes" id="UP001310692"/>
    </source>
</evidence>
<dbReference type="RefSeq" id="WP_330195112.1">
    <property type="nucleotide sequence ID" value="NZ_JAZDRO010000001.1"/>
</dbReference>
<keyword evidence="2 7" id="KW-0808">Transferase</keyword>
<dbReference type="EMBL" id="JAZDRO010000001">
    <property type="protein sequence ID" value="MEE2565577.1"/>
    <property type="molecule type" value="Genomic_DNA"/>
</dbReference>
<evidence type="ECO:0000256" key="3">
    <source>
        <dbReference type="ARBA" id="ARBA00022741"/>
    </source>
</evidence>
<dbReference type="Gene3D" id="3.40.1190.20">
    <property type="match status" value="1"/>
</dbReference>
<evidence type="ECO:0000256" key="5">
    <source>
        <dbReference type="ARBA" id="ARBA00022840"/>
    </source>
</evidence>
<keyword evidence="4 7" id="KW-0418">Kinase</keyword>
<protein>
    <recommendedName>
        <fullName evidence="1">pyridoxal kinase</fullName>
        <ecNumber evidence="1">2.7.1.35</ecNumber>
    </recommendedName>
</protein>
<organism evidence="7 8">
    <name type="scientific">Hyphobacterium marinum</name>
    <dbReference type="NCBI Taxonomy" id="3116574"/>
    <lineage>
        <taxon>Bacteria</taxon>
        <taxon>Pseudomonadati</taxon>
        <taxon>Pseudomonadota</taxon>
        <taxon>Alphaproteobacteria</taxon>
        <taxon>Maricaulales</taxon>
        <taxon>Maricaulaceae</taxon>
        <taxon>Hyphobacterium</taxon>
    </lineage>
</organism>
<evidence type="ECO:0000256" key="1">
    <source>
        <dbReference type="ARBA" id="ARBA00012104"/>
    </source>
</evidence>
<dbReference type="InterPro" id="IPR013749">
    <property type="entry name" value="PM/HMP-P_kinase-1"/>
</dbReference>
<dbReference type="InterPro" id="IPR029056">
    <property type="entry name" value="Ribokinase-like"/>
</dbReference>
<evidence type="ECO:0000259" key="6">
    <source>
        <dbReference type="Pfam" id="PF08543"/>
    </source>
</evidence>
<keyword evidence="5" id="KW-0067">ATP-binding</keyword>
<name>A0ABU7LWC0_9PROT</name>
<dbReference type="GO" id="GO:0008902">
    <property type="term" value="F:hydroxymethylpyrimidine kinase activity"/>
    <property type="evidence" value="ECO:0007669"/>
    <property type="project" value="UniProtKB-EC"/>
</dbReference>
<dbReference type="Pfam" id="PF08543">
    <property type="entry name" value="Phos_pyr_kin"/>
    <property type="match status" value="1"/>
</dbReference>
<comment type="caution">
    <text evidence="7">The sequence shown here is derived from an EMBL/GenBank/DDBJ whole genome shotgun (WGS) entry which is preliminary data.</text>
</comment>
<keyword evidence="8" id="KW-1185">Reference proteome</keyword>
<gene>
    <name evidence="7" type="ORF">V0U35_02695</name>
</gene>
<dbReference type="InterPro" id="IPR004625">
    <property type="entry name" value="PyrdxlKinase"/>
</dbReference>
<dbReference type="Proteomes" id="UP001310692">
    <property type="component" value="Unassembled WGS sequence"/>
</dbReference>
<dbReference type="PANTHER" id="PTHR10534:SF2">
    <property type="entry name" value="PYRIDOXAL KINASE"/>
    <property type="match status" value="1"/>
</dbReference>
<proteinExistence type="predicted"/>
<evidence type="ECO:0000256" key="2">
    <source>
        <dbReference type="ARBA" id="ARBA00022679"/>
    </source>
</evidence>
<feature type="domain" description="Pyridoxamine kinase/Phosphomethylpyrimidine kinase" evidence="6">
    <location>
        <begin position="116"/>
        <end position="254"/>
    </location>
</feature>
<accession>A0ABU7LWC0</accession>